<evidence type="ECO:0000259" key="1">
    <source>
        <dbReference type="Pfam" id="PF07859"/>
    </source>
</evidence>
<dbReference type="PANTHER" id="PTHR23024">
    <property type="entry name" value="ARYLACETAMIDE DEACETYLASE"/>
    <property type="match status" value="1"/>
</dbReference>
<dbReference type="InterPro" id="IPR029058">
    <property type="entry name" value="AB_hydrolase_fold"/>
</dbReference>
<name>A0AA38CM10_TAXCH</name>
<gene>
    <name evidence="2" type="ORF">KI387_013835</name>
</gene>
<dbReference type="SUPFAM" id="SSF53474">
    <property type="entry name" value="alpha/beta-Hydrolases"/>
    <property type="match status" value="1"/>
</dbReference>
<dbReference type="PANTHER" id="PTHR23024:SF635">
    <property type="entry name" value="OS07G0162700 PROTEIN"/>
    <property type="match status" value="1"/>
</dbReference>
<dbReference type="Gene3D" id="3.40.50.1820">
    <property type="entry name" value="alpha/beta hydrolase"/>
    <property type="match status" value="1"/>
</dbReference>
<dbReference type="GO" id="GO:0016787">
    <property type="term" value="F:hydrolase activity"/>
    <property type="evidence" value="ECO:0007669"/>
    <property type="project" value="InterPro"/>
</dbReference>
<feature type="non-terminal residue" evidence="2">
    <location>
        <position position="1"/>
    </location>
</feature>
<protein>
    <recommendedName>
        <fullName evidence="1">Alpha/beta hydrolase fold-3 domain-containing protein</fullName>
    </recommendedName>
</protein>
<dbReference type="InterPro" id="IPR013094">
    <property type="entry name" value="AB_hydrolase_3"/>
</dbReference>
<sequence>LWARIYLPLPPHTKTNTRLPVLLFFHASGFCALSPATPVVHRMCLLWAAKLGVIIVCVKHRLAPEHRLPAAYEDSIAALQWLQAMKSTEPGAVTVDPWLHSHADLSNIFVAGESAGGNIANHVGMWAAAQDGEMQVKGIILLCPFFGGEDRTASEEVGLSRMATALQTDTTWRLALPVGSNRDHPFCNPVGEGTDKSALSSLALPPMLFVIAGLDILRDKELQYCDVLKK</sequence>
<organism evidence="2 3">
    <name type="scientific">Taxus chinensis</name>
    <name type="common">Chinese yew</name>
    <name type="synonym">Taxus wallichiana var. chinensis</name>
    <dbReference type="NCBI Taxonomy" id="29808"/>
    <lineage>
        <taxon>Eukaryota</taxon>
        <taxon>Viridiplantae</taxon>
        <taxon>Streptophyta</taxon>
        <taxon>Embryophyta</taxon>
        <taxon>Tracheophyta</taxon>
        <taxon>Spermatophyta</taxon>
        <taxon>Pinopsida</taxon>
        <taxon>Pinidae</taxon>
        <taxon>Conifers II</taxon>
        <taxon>Cupressales</taxon>
        <taxon>Taxaceae</taxon>
        <taxon>Taxus</taxon>
    </lineage>
</organism>
<evidence type="ECO:0000313" key="3">
    <source>
        <dbReference type="Proteomes" id="UP000824469"/>
    </source>
</evidence>
<dbReference type="EMBL" id="JAHRHJ020000009">
    <property type="protein sequence ID" value="KAH9302252.1"/>
    <property type="molecule type" value="Genomic_DNA"/>
</dbReference>
<dbReference type="Pfam" id="PF07859">
    <property type="entry name" value="Abhydrolase_3"/>
    <property type="match status" value="1"/>
</dbReference>
<reference evidence="2 3" key="1">
    <citation type="journal article" date="2021" name="Nat. Plants">
        <title>The Taxus genome provides insights into paclitaxel biosynthesis.</title>
        <authorList>
            <person name="Xiong X."/>
            <person name="Gou J."/>
            <person name="Liao Q."/>
            <person name="Li Y."/>
            <person name="Zhou Q."/>
            <person name="Bi G."/>
            <person name="Li C."/>
            <person name="Du R."/>
            <person name="Wang X."/>
            <person name="Sun T."/>
            <person name="Guo L."/>
            <person name="Liang H."/>
            <person name="Lu P."/>
            <person name="Wu Y."/>
            <person name="Zhang Z."/>
            <person name="Ro D.K."/>
            <person name="Shang Y."/>
            <person name="Huang S."/>
            <person name="Yan J."/>
        </authorList>
    </citation>
    <scope>NUCLEOTIDE SEQUENCE [LARGE SCALE GENOMIC DNA]</scope>
    <source>
        <strain evidence="2">Ta-2019</strain>
    </source>
</reference>
<comment type="caution">
    <text evidence="2">The sequence shown here is derived from an EMBL/GenBank/DDBJ whole genome shotgun (WGS) entry which is preliminary data.</text>
</comment>
<dbReference type="Proteomes" id="UP000824469">
    <property type="component" value="Unassembled WGS sequence"/>
</dbReference>
<feature type="domain" description="Alpha/beta hydrolase fold-3" evidence="1">
    <location>
        <begin position="22"/>
        <end position="229"/>
    </location>
</feature>
<dbReference type="InterPro" id="IPR050466">
    <property type="entry name" value="Carboxylest/Gibb_receptor"/>
</dbReference>
<evidence type="ECO:0000313" key="2">
    <source>
        <dbReference type="EMBL" id="KAH9302252.1"/>
    </source>
</evidence>
<keyword evidence="3" id="KW-1185">Reference proteome</keyword>
<feature type="non-terminal residue" evidence="2">
    <location>
        <position position="230"/>
    </location>
</feature>
<accession>A0AA38CM10</accession>
<dbReference type="AlphaFoldDB" id="A0AA38CM10"/>
<proteinExistence type="predicted"/>
<dbReference type="OMA" id="HASGFCA"/>